<reference evidence="1" key="1">
    <citation type="submission" date="2018-05" db="EMBL/GenBank/DDBJ databases">
        <authorList>
            <person name="Lanie J.A."/>
            <person name="Ng W.-L."/>
            <person name="Kazmierczak K.M."/>
            <person name="Andrzejewski T.M."/>
            <person name="Davidsen T.M."/>
            <person name="Wayne K.J."/>
            <person name="Tettelin H."/>
            <person name="Glass J.I."/>
            <person name="Rusch D."/>
            <person name="Podicherti R."/>
            <person name="Tsui H.-C.T."/>
            <person name="Winkler M.E."/>
        </authorList>
    </citation>
    <scope>NUCLEOTIDE SEQUENCE</scope>
</reference>
<dbReference type="PANTHER" id="PTHR11280">
    <property type="entry name" value="GLUCOSAMINE-6-PHOSPHATE ISOMERASE"/>
    <property type="match status" value="1"/>
</dbReference>
<dbReference type="GO" id="GO:0006043">
    <property type="term" value="P:glucosamine catabolic process"/>
    <property type="evidence" value="ECO:0007669"/>
    <property type="project" value="TreeGrafter"/>
</dbReference>
<accession>A0A382KQM9</accession>
<dbReference type="AlphaFoldDB" id="A0A382KQM9"/>
<evidence type="ECO:0000313" key="1">
    <source>
        <dbReference type="EMBL" id="SVC24971.1"/>
    </source>
</evidence>
<evidence type="ECO:0008006" key="2">
    <source>
        <dbReference type="Google" id="ProtNLM"/>
    </source>
</evidence>
<dbReference type="SUPFAM" id="SSF100950">
    <property type="entry name" value="NagB/RpiA/CoA transferase-like"/>
    <property type="match status" value="1"/>
</dbReference>
<dbReference type="InterPro" id="IPR037171">
    <property type="entry name" value="NagB/RpiA_transferase-like"/>
</dbReference>
<dbReference type="GO" id="GO:0042802">
    <property type="term" value="F:identical protein binding"/>
    <property type="evidence" value="ECO:0007669"/>
    <property type="project" value="TreeGrafter"/>
</dbReference>
<dbReference type="GO" id="GO:0019262">
    <property type="term" value="P:N-acetylneuraminate catabolic process"/>
    <property type="evidence" value="ECO:0007669"/>
    <property type="project" value="TreeGrafter"/>
</dbReference>
<dbReference type="GO" id="GO:0005737">
    <property type="term" value="C:cytoplasm"/>
    <property type="evidence" value="ECO:0007669"/>
    <property type="project" value="TreeGrafter"/>
</dbReference>
<dbReference type="GO" id="GO:0004342">
    <property type="term" value="F:glucosamine-6-phosphate deaminase activity"/>
    <property type="evidence" value="ECO:0007669"/>
    <property type="project" value="InterPro"/>
</dbReference>
<proteinExistence type="predicted"/>
<sequence>MEILIRDTPEEGAQVAAKLVKKILSTRSQPVLGLATGGTPLRLYRELIRMHQCGELSFKHCTSFNLDEYVGLPPEDKRSYHHYMRSNLFDQV</sequence>
<name>A0A382KQM9_9ZZZZ</name>
<dbReference type="InterPro" id="IPR004547">
    <property type="entry name" value="Glucosamine6P_isomerase"/>
</dbReference>
<dbReference type="EMBL" id="UINC01081278">
    <property type="protein sequence ID" value="SVC24971.1"/>
    <property type="molecule type" value="Genomic_DNA"/>
</dbReference>
<dbReference type="PANTHER" id="PTHR11280:SF5">
    <property type="entry name" value="GLUCOSAMINE-6-PHOSPHATE ISOMERASE"/>
    <property type="match status" value="1"/>
</dbReference>
<dbReference type="GO" id="GO:0006046">
    <property type="term" value="P:N-acetylglucosamine catabolic process"/>
    <property type="evidence" value="ECO:0007669"/>
    <property type="project" value="TreeGrafter"/>
</dbReference>
<gene>
    <name evidence="1" type="ORF">METZ01_LOCUS277825</name>
</gene>
<dbReference type="Gene3D" id="3.40.50.1360">
    <property type="match status" value="1"/>
</dbReference>
<organism evidence="1">
    <name type="scientific">marine metagenome</name>
    <dbReference type="NCBI Taxonomy" id="408172"/>
    <lineage>
        <taxon>unclassified sequences</taxon>
        <taxon>metagenomes</taxon>
        <taxon>ecological metagenomes</taxon>
    </lineage>
</organism>
<feature type="non-terminal residue" evidence="1">
    <location>
        <position position="92"/>
    </location>
</feature>
<protein>
    <recommendedName>
        <fullName evidence="2">Glucosamine/galactosamine-6-phosphate isomerase domain-containing protein</fullName>
    </recommendedName>
</protein>